<dbReference type="InterPro" id="IPR026698">
    <property type="entry name" value="UPF_C3orf38"/>
</dbReference>
<feature type="domain" description="CN hydrolase" evidence="5">
    <location>
        <begin position="407"/>
        <end position="622"/>
    </location>
</feature>
<dbReference type="PANTHER" id="PTHR21637:SF0">
    <property type="entry name" value="AT10158P"/>
    <property type="match status" value="1"/>
</dbReference>
<dbReference type="InterPro" id="IPR011333">
    <property type="entry name" value="SKP1/BTB/POZ_sf"/>
</dbReference>
<dbReference type="SUPFAM" id="SSF56317">
    <property type="entry name" value="Carbon-nitrogen hydrolase"/>
    <property type="match status" value="1"/>
</dbReference>
<evidence type="ECO:0000313" key="7">
    <source>
        <dbReference type="EMBL" id="KAI8039466.1"/>
    </source>
</evidence>
<dbReference type="SUPFAM" id="SSF54197">
    <property type="entry name" value="HIT-like"/>
    <property type="match status" value="1"/>
</dbReference>
<dbReference type="InterPro" id="IPR045254">
    <property type="entry name" value="Nit1/2_C-N_Hydrolase"/>
</dbReference>
<feature type="non-terminal residue" evidence="7">
    <location>
        <position position="1"/>
    </location>
</feature>
<dbReference type="InterPro" id="IPR003010">
    <property type="entry name" value="C-N_Hydrolase"/>
</dbReference>
<dbReference type="InterPro" id="IPR036265">
    <property type="entry name" value="HIT-like_sf"/>
</dbReference>
<evidence type="ECO:0000259" key="5">
    <source>
        <dbReference type="PROSITE" id="PS50263"/>
    </source>
</evidence>
<feature type="compositionally biased region" description="Basic and acidic residues" evidence="4">
    <location>
        <begin position="28"/>
        <end position="41"/>
    </location>
</feature>
<feature type="domain" description="HIT" evidence="6">
    <location>
        <begin position="687"/>
        <end position="729"/>
    </location>
</feature>
<dbReference type="Pfam" id="PF16017">
    <property type="entry name" value="BTB_3"/>
    <property type="match status" value="1"/>
</dbReference>
<dbReference type="InterPro" id="IPR039886">
    <property type="entry name" value="BTBD10/KCTD20"/>
</dbReference>
<evidence type="ECO:0000256" key="4">
    <source>
        <dbReference type="SAM" id="MobiDB-lite"/>
    </source>
</evidence>
<dbReference type="Pfam" id="PF00795">
    <property type="entry name" value="CN_hydrolase"/>
    <property type="match status" value="1"/>
</dbReference>
<dbReference type="Pfam" id="PF15008">
    <property type="entry name" value="DUF4518"/>
    <property type="match status" value="1"/>
</dbReference>
<evidence type="ECO:0000313" key="8">
    <source>
        <dbReference type="Proteomes" id="UP001059596"/>
    </source>
</evidence>
<evidence type="ECO:0000256" key="2">
    <source>
        <dbReference type="ARBA" id="ARBA00022490"/>
    </source>
</evidence>
<dbReference type="GO" id="GO:0005737">
    <property type="term" value="C:cytoplasm"/>
    <property type="evidence" value="ECO:0007669"/>
    <property type="project" value="UniProtKB-SubCell"/>
</dbReference>
<evidence type="ECO:0000256" key="1">
    <source>
        <dbReference type="ARBA" id="ARBA00004496"/>
    </source>
</evidence>
<dbReference type="PANTHER" id="PTHR21637">
    <property type="entry name" value="BTB/POZ DOMAIN-CONTAINING PROTEIN 10-RELATED"/>
    <property type="match status" value="1"/>
</dbReference>
<sequence>SSSNSKQTLPQKQDTYSSDSSEEGQETAEERRRRILKERSRLNRPQHNMSGAVPKHDGKSPGGASPSSQATGSGVGVGGPHPTTMLGTMFGSGFQFAHANDRGEYDVADGISHLVFRAILEYYKTGVIRCPPTVSVPELKEACDYLLIPFDATTVRCQNLRGLLHELSNEGARQQFELFLEDLILPLMVASAQRGDRECHVVVLLEDDMVEWDEEFPPQMGEEYCQTVHSTAMHRFFKYIENRDVAKQVMKDRGLKKIRCGIEGYPTHKEKIRRRPGGRAEVIYSYVQRPFIHMSWEKEEAKSRHVDFQCGNPIPPIAVVNPHPNNGELAVGMVAVPAVVGVAGPAAVVAVDEAAGGVLMVNELDQAAVAGAAGTVEENIIIRRSIVTTQQQKLRRMSGQERKGQGATIAVGQMRSTSDKAANLCQVKELVSRAKLKNACMLFLPECCDFVDGELMKQYRDLARSNGIWLSLGGVHELNDQGKIYNAHVLVNEQGELAAVYRKIHLFDATTKEISLRESNTVTPGERLERPVKPAVLLRKLGAQLLTYPAAFTYATGKAHWEILLRARAIETQCFVVAAAQQGWHNQKRQSWGHSMIVSPWGKVLADCGGEQELALYQSMPSFEHRRHDLYSLTAYNVRSNEPAHDRAFANNIVDKRTIFYESEHCFAFTNLRCVVKGHVLVSTKRRLLERIYQTTSATVTVQDGAQAGQTVPHVHFHVMPRRIGDFGHNDQIYVKLDERAEEKPPRTIQERIEEAQVYRKFLLDIRWATLFGVTSIRKVSADRNIITKYNNWLVAMPISETQRTGLRDLLVNEKNSSVLLQLANSTTKNVWTTEDPEEALRLLTAHIPDIYILLSKRAITRELLFRYLHTRQPDVATDFTKADLVAKVIQYWEQEQDQESSRLPSKGQAAVSVVSTSKQNEEDFPIHSIARKFGEWFFDRLNSDSLSLVDLWTDAALHLTIAASDGLNEIECTTAAEVLSALTSTKQQFGFHFNPNLTHAGIQGRMDAYGQVVVLCCGTLHTSISCVGIFECAFGLLRDPYAENNWKPKKVKCLLKSQQQPAELHILCSSETLQAALELPVPIDGLD</sequence>
<evidence type="ECO:0000259" key="6">
    <source>
        <dbReference type="PROSITE" id="PS51084"/>
    </source>
</evidence>
<keyword evidence="2" id="KW-0963">Cytoplasm</keyword>
<evidence type="ECO:0000256" key="3">
    <source>
        <dbReference type="PROSITE-ProRule" id="PRU00464"/>
    </source>
</evidence>
<dbReference type="InterPro" id="IPR036526">
    <property type="entry name" value="C-N_Hydrolase_sf"/>
</dbReference>
<dbReference type="Gene3D" id="3.30.710.10">
    <property type="entry name" value="Potassium Channel Kv1.1, Chain A"/>
    <property type="match status" value="1"/>
</dbReference>
<dbReference type="PROSITE" id="PS50263">
    <property type="entry name" value="CN_HYDROLASE"/>
    <property type="match status" value="1"/>
</dbReference>
<dbReference type="Gene3D" id="3.60.110.10">
    <property type="entry name" value="Carbon-nitrogen hydrolase"/>
    <property type="match status" value="2"/>
</dbReference>
<dbReference type="Gene3D" id="3.30.428.10">
    <property type="entry name" value="HIT-like"/>
    <property type="match status" value="2"/>
</dbReference>
<protein>
    <recommendedName>
        <fullName evidence="9">BTB domain-containing protein</fullName>
    </recommendedName>
</protein>
<dbReference type="GO" id="GO:0042327">
    <property type="term" value="P:positive regulation of phosphorylation"/>
    <property type="evidence" value="ECO:0007669"/>
    <property type="project" value="TreeGrafter"/>
</dbReference>
<feature type="compositionally biased region" description="Polar residues" evidence="4">
    <location>
        <begin position="1"/>
        <end position="19"/>
    </location>
</feature>
<dbReference type="InterPro" id="IPR019808">
    <property type="entry name" value="Histidine_triad_CS"/>
</dbReference>
<dbReference type="InterPro" id="IPR011146">
    <property type="entry name" value="HIT-like"/>
</dbReference>
<dbReference type="AlphaFoldDB" id="A0A9P9YM63"/>
<feature type="short sequence motif" description="Histidine triad motif" evidence="3">
    <location>
        <begin position="714"/>
        <end position="718"/>
    </location>
</feature>
<dbReference type="PROSITE" id="PS51084">
    <property type="entry name" value="HIT_2"/>
    <property type="match status" value="1"/>
</dbReference>
<dbReference type="GO" id="GO:0016811">
    <property type="term" value="F:hydrolase activity, acting on carbon-nitrogen (but not peptide) bonds, in linear amides"/>
    <property type="evidence" value="ECO:0007669"/>
    <property type="project" value="InterPro"/>
</dbReference>
<dbReference type="InterPro" id="IPR039885">
    <property type="entry name" value="BTBD10/KCTD20_BTB/POZ"/>
</dbReference>
<accession>A0A9P9YM63</accession>
<dbReference type="EMBL" id="JAMKOV010000006">
    <property type="protein sequence ID" value="KAI8039466.1"/>
    <property type="molecule type" value="Genomic_DNA"/>
</dbReference>
<dbReference type="PROSITE" id="PS00892">
    <property type="entry name" value="HIT_1"/>
    <property type="match status" value="1"/>
</dbReference>
<comment type="caution">
    <text evidence="7">The sequence shown here is derived from an EMBL/GenBank/DDBJ whole genome shotgun (WGS) entry which is preliminary data.</text>
</comment>
<evidence type="ECO:0008006" key="9">
    <source>
        <dbReference type="Google" id="ProtNLM"/>
    </source>
</evidence>
<organism evidence="7 8">
    <name type="scientific">Drosophila gunungcola</name>
    <name type="common">fruit fly</name>
    <dbReference type="NCBI Taxonomy" id="103775"/>
    <lineage>
        <taxon>Eukaryota</taxon>
        <taxon>Metazoa</taxon>
        <taxon>Ecdysozoa</taxon>
        <taxon>Arthropoda</taxon>
        <taxon>Hexapoda</taxon>
        <taxon>Insecta</taxon>
        <taxon>Pterygota</taxon>
        <taxon>Neoptera</taxon>
        <taxon>Endopterygota</taxon>
        <taxon>Diptera</taxon>
        <taxon>Brachycera</taxon>
        <taxon>Muscomorpha</taxon>
        <taxon>Ephydroidea</taxon>
        <taxon>Drosophilidae</taxon>
        <taxon>Drosophila</taxon>
        <taxon>Sophophora</taxon>
    </lineage>
</organism>
<name>A0A9P9YM63_9MUSC</name>
<dbReference type="CDD" id="cd07572">
    <property type="entry name" value="nit"/>
    <property type="match status" value="1"/>
</dbReference>
<dbReference type="SUPFAM" id="SSF54695">
    <property type="entry name" value="POZ domain"/>
    <property type="match status" value="1"/>
</dbReference>
<dbReference type="Pfam" id="PF01230">
    <property type="entry name" value="HIT"/>
    <property type="match status" value="1"/>
</dbReference>
<proteinExistence type="predicted"/>
<dbReference type="Proteomes" id="UP001059596">
    <property type="component" value="Unassembled WGS sequence"/>
</dbReference>
<comment type="subcellular location">
    <subcellularLocation>
        <location evidence="1">Cytoplasm</location>
    </subcellularLocation>
</comment>
<keyword evidence="8" id="KW-1185">Reference proteome</keyword>
<feature type="region of interest" description="Disordered" evidence="4">
    <location>
        <begin position="1"/>
        <end position="84"/>
    </location>
</feature>
<gene>
    <name evidence="7" type="ORF">M5D96_008190</name>
</gene>
<reference evidence="7" key="1">
    <citation type="journal article" date="2023" name="Genome Biol. Evol.">
        <title>Long-read-based Genome Assembly of Drosophila gunungcola Reveals Fewer Chemosensory Genes in Flower-breeding Species.</title>
        <authorList>
            <person name="Negi A."/>
            <person name="Liao B.Y."/>
            <person name="Yeh S.D."/>
        </authorList>
    </citation>
    <scope>NUCLEOTIDE SEQUENCE</scope>
    <source>
        <strain evidence="7">Sukarami</strain>
    </source>
</reference>